<dbReference type="InterPro" id="IPR051398">
    <property type="entry name" value="Polysacch_Deacetylase"/>
</dbReference>
<dbReference type="Gene3D" id="3.20.20.370">
    <property type="entry name" value="Glycoside hydrolase/deacetylase"/>
    <property type="match status" value="1"/>
</dbReference>
<comment type="subcellular location">
    <subcellularLocation>
        <location evidence="1">Secreted</location>
    </subcellularLocation>
</comment>
<evidence type="ECO:0000256" key="1">
    <source>
        <dbReference type="ARBA" id="ARBA00004613"/>
    </source>
</evidence>
<dbReference type="SUPFAM" id="SSF88713">
    <property type="entry name" value="Glycoside hydrolase/deacetylase"/>
    <property type="match status" value="1"/>
</dbReference>
<protein>
    <submittedName>
        <fullName evidence="4">Polysaccharide deacetylase family protein</fullName>
    </submittedName>
</protein>
<dbReference type="InterPro" id="IPR011330">
    <property type="entry name" value="Glyco_hydro/deAcase_b/a-brl"/>
</dbReference>
<proteinExistence type="predicted"/>
<dbReference type="EMBL" id="JAJIRN010000008">
    <property type="protein sequence ID" value="MCV2370150.1"/>
    <property type="molecule type" value="Genomic_DNA"/>
</dbReference>
<accession>A0ABT2YJQ1</accession>
<dbReference type="PROSITE" id="PS51677">
    <property type="entry name" value="NODB"/>
    <property type="match status" value="1"/>
</dbReference>
<organism evidence="4 5">
    <name type="scientific">Roseateles oligotrophus</name>
    <dbReference type="NCBI Taxonomy" id="1769250"/>
    <lineage>
        <taxon>Bacteria</taxon>
        <taxon>Pseudomonadati</taxon>
        <taxon>Pseudomonadota</taxon>
        <taxon>Betaproteobacteria</taxon>
        <taxon>Burkholderiales</taxon>
        <taxon>Sphaerotilaceae</taxon>
        <taxon>Roseateles</taxon>
    </lineage>
</organism>
<feature type="domain" description="NodB homology" evidence="3">
    <location>
        <begin position="32"/>
        <end position="219"/>
    </location>
</feature>
<comment type="caution">
    <text evidence="4">The sequence shown here is derived from an EMBL/GenBank/DDBJ whole genome shotgun (WGS) entry which is preliminary data.</text>
</comment>
<reference evidence="4 5" key="1">
    <citation type="submission" date="2021-11" db="EMBL/GenBank/DDBJ databases">
        <authorList>
            <person name="Liang Q."/>
            <person name="Mou H."/>
            <person name="Liu Z."/>
        </authorList>
    </citation>
    <scope>NUCLEOTIDE SEQUENCE [LARGE SCALE GENOMIC DNA]</scope>
    <source>
        <strain evidence="4 5">CHU3</strain>
    </source>
</reference>
<dbReference type="RefSeq" id="WP_263572728.1">
    <property type="nucleotide sequence ID" value="NZ_JAJIRN010000008.1"/>
</dbReference>
<evidence type="ECO:0000313" key="4">
    <source>
        <dbReference type="EMBL" id="MCV2370150.1"/>
    </source>
</evidence>
<evidence type="ECO:0000313" key="5">
    <source>
        <dbReference type="Proteomes" id="UP001209701"/>
    </source>
</evidence>
<evidence type="ECO:0000259" key="3">
    <source>
        <dbReference type="PROSITE" id="PS51677"/>
    </source>
</evidence>
<dbReference type="Pfam" id="PF01522">
    <property type="entry name" value="Polysacc_deac_1"/>
    <property type="match status" value="1"/>
</dbReference>
<evidence type="ECO:0000256" key="2">
    <source>
        <dbReference type="ARBA" id="ARBA00022729"/>
    </source>
</evidence>
<dbReference type="PANTHER" id="PTHR34216">
    <property type="match status" value="1"/>
</dbReference>
<sequence>MLLKRLKHPIERAIDRCLPLREFERLQWQGPAAVSFVFDDGFAEDFEYGVKVLDEFGVKGVFAPSSDLVGSKGYLSASALREMALGGHEIASHMDSHTALWNRPAEQLPQALIRSRDELSLMVGKQVDCLVYPYGANTRRIRAEATQVYGSAFTTWTGLNAGVFNRYAIRRFAFGSHTKPGEDRLEHYLTLLQSARQANAWLVFMLHTHAPAHDAYQSDCLRRVIAQALESGVAVMTARDALQRSSINIEMVPAK</sequence>
<dbReference type="PANTHER" id="PTHR34216:SF3">
    <property type="entry name" value="POLY-BETA-1,6-N-ACETYL-D-GLUCOSAMINE N-DEACETYLASE"/>
    <property type="match status" value="1"/>
</dbReference>
<gene>
    <name evidence="4" type="ORF">LNV07_18885</name>
</gene>
<keyword evidence="5" id="KW-1185">Reference proteome</keyword>
<keyword evidence="2" id="KW-0732">Signal</keyword>
<dbReference type="Proteomes" id="UP001209701">
    <property type="component" value="Unassembled WGS sequence"/>
</dbReference>
<name>A0ABT2YJQ1_9BURK</name>
<dbReference type="InterPro" id="IPR002509">
    <property type="entry name" value="NODB_dom"/>
</dbReference>